<keyword evidence="2" id="KW-1185">Reference proteome</keyword>
<comment type="caution">
    <text evidence="1">The sequence shown here is derived from an EMBL/GenBank/DDBJ whole genome shotgun (WGS) entry which is preliminary data.</text>
</comment>
<sequence>MSNAKCLPLLTKPWPPSNLVFTWNARSILSYLPEFLGLLARFCPLLVGISEIWLTSSSRFSVPGYVVHRADRAAAAPSGVTLLVRSDVCHYFRLLPRNLLRRLLPFTSLAWRALLRLW</sequence>
<proteinExistence type="predicted"/>
<reference evidence="1 2" key="1">
    <citation type="submission" date="2023-02" db="EMBL/GenBank/DDBJ databases">
        <title>LHISI_Scaffold_Assembly.</title>
        <authorList>
            <person name="Stuart O.P."/>
            <person name="Cleave R."/>
            <person name="Magrath M.J.L."/>
            <person name="Mikheyev A.S."/>
        </authorList>
    </citation>
    <scope>NUCLEOTIDE SEQUENCE [LARGE SCALE GENOMIC DNA]</scope>
    <source>
        <strain evidence="1">Daus_M_001</strain>
        <tissue evidence="1">Leg muscle</tissue>
    </source>
</reference>
<accession>A0ABQ9HN19</accession>
<dbReference type="EMBL" id="JARBHB010000004">
    <property type="protein sequence ID" value="KAJ8885680.1"/>
    <property type="molecule type" value="Genomic_DNA"/>
</dbReference>
<protein>
    <submittedName>
        <fullName evidence="1">Uncharacterized protein</fullName>
    </submittedName>
</protein>
<evidence type="ECO:0000313" key="2">
    <source>
        <dbReference type="Proteomes" id="UP001159363"/>
    </source>
</evidence>
<organism evidence="1 2">
    <name type="scientific">Dryococelus australis</name>
    <dbReference type="NCBI Taxonomy" id="614101"/>
    <lineage>
        <taxon>Eukaryota</taxon>
        <taxon>Metazoa</taxon>
        <taxon>Ecdysozoa</taxon>
        <taxon>Arthropoda</taxon>
        <taxon>Hexapoda</taxon>
        <taxon>Insecta</taxon>
        <taxon>Pterygota</taxon>
        <taxon>Neoptera</taxon>
        <taxon>Polyneoptera</taxon>
        <taxon>Phasmatodea</taxon>
        <taxon>Verophasmatodea</taxon>
        <taxon>Anareolatae</taxon>
        <taxon>Phasmatidae</taxon>
        <taxon>Eurycanthinae</taxon>
        <taxon>Dryococelus</taxon>
    </lineage>
</organism>
<evidence type="ECO:0000313" key="1">
    <source>
        <dbReference type="EMBL" id="KAJ8885680.1"/>
    </source>
</evidence>
<name>A0ABQ9HN19_9NEOP</name>
<gene>
    <name evidence="1" type="ORF">PR048_011878</name>
</gene>
<dbReference type="Proteomes" id="UP001159363">
    <property type="component" value="Chromosome X"/>
</dbReference>